<name>A0ACC0MD37_RHOML</name>
<accession>A0ACC0MD37</accession>
<dbReference type="EMBL" id="CM046396">
    <property type="protein sequence ID" value="KAI8538814.1"/>
    <property type="molecule type" value="Genomic_DNA"/>
</dbReference>
<dbReference type="Proteomes" id="UP001062846">
    <property type="component" value="Chromosome 9"/>
</dbReference>
<gene>
    <name evidence="1" type="ORF">RHMOL_Rhmol09G0132700</name>
</gene>
<evidence type="ECO:0000313" key="2">
    <source>
        <dbReference type="Proteomes" id="UP001062846"/>
    </source>
</evidence>
<protein>
    <submittedName>
        <fullName evidence="1">Uncharacterized protein</fullName>
    </submittedName>
</protein>
<keyword evidence="2" id="KW-1185">Reference proteome</keyword>
<organism evidence="1 2">
    <name type="scientific">Rhododendron molle</name>
    <name type="common">Chinese azalea</name>
    <name type="synonym">Azalea mollis</name>
    <dbReference type="NCBI Taxonomy" id="49168"/>
    <lineage>
        <taxon>Eukaryota</taxon>
        <taxon>Viridiplantae</taxon>
        <taxon>Streptophyta</taxon>
        <taxon>Embryophyta</taxon>
        <taxon>Tracheophyta</taxon>
        <taxon>Spermatophyta</taxon>
        <taxon>Magnoliopsida</taxon>
        <taxon>eudicotyledons</taxon>
        <taxon>Gunneridae</taxon>
        <taxon>Pentapetalae</taxon>
        <taxon>asterids</taxon>
        <taxon>Ericales</taxon>
        <taxon>Ericaceae</taxon>
        <taxon>Ericoideae</taxon>
        <taxon>Rhodoreae</taxon>
        <taxon>Rhododendron</taxon>
    </lineage>
</organism>
<comment type="caution">
    <text evidence="1">The sequence shown here is derived from an EMBL/GenBank/DDBJ whole genome shotgun (WGS) entry which is preliminary data.</text>
</comment>
<sequence length="95" mass="10519">MPTTAVLFLLCTTKEIGSSAMIFRLVVSRLVSISAVHTMLSVTFPDLYSAFLLLFRTVLFCTVTFMPNQQGMSLGSPFAEGDVLCMMMYSCWNSV</sequence>
<proteinExistence type="predicted"/>
<evidence type="ECO:0000313" key="1">
    <source>
        <dbReference type="EMBL" id="KAI8538814.1"/>
    </source>
</evidence>
<reference evidence="1" key="1">
    <citation type="submission" date="2022-02" db="EMBL/GenBank/DDBJ databases">
        <title>Plant Genome Project.</title>
        <authorList>
            <person name="Zhang R.-G."/>
        </authorList>
    </citation>
    <scope>NUCLEOTIDE SEQUENCE</scope>
    <source>
        <strain evidence="1">AT1</strain>
    </source>
</reference>